<dbReference type="Pfam" id="PF09297">
    <property type="entry name" value="Zn_ribbon_NUD"/>
    <property type="match status" value="1"/>
</dbReference>
<evidence type="ECO:0000256" key="2">
    <source>
        <dbReference type="SAM" id="Phobius"/>
    </source>
</evidence>
<dbReference type="Proteomes" id="UP000249185">
    <property type="component" value="Unassembled WGS sequence"/>
</dbReference>
<feature type="transmembrane region" description="Helical" evidence="2">
    <location>
        <begin position="400"/>
        <end position="419"/>
    </location>
</feature>
<dbReference type="AlphaFoldDB" id="A0A2W5QEI9"/>
<keyword evidence="2" id="KW-1133">Transmembrane helix</keyword>
<name>A0A2W5QEI9_RHOSU</name>
<dbReference type="GO" id="GO:0046872">
    <property type="term" value="F:metal ion binding"/>
    <property type="evidence" value="ECO:0007669"/>
    <property type="project" value="InterPro"/>
</dbReference>
<protein>
    <submittedName>
        <fullName evidence="4">Primosomal protein N' (Replication factor Y)-superfamily II helicase</fullName>
    </submittedName>
</protein>
<accession>A0A2W5QEI9</accession>
<keyword evidence="2" id="KW-0812">Transmembrane</keyword>
<dbReference type="GO" id="GO:0016787">
    <property type="term" value="F:hydrolase activity"/>
    <property type="evidence" value="ECO:0007669"/>
    <property type="project" value="InterPro"/>
</dbReference>
<keyword evidence="4" id="KW-0347">Helicase</keyword>
<keyword evidence="4" id="KW-0547">Nucleotide-binding</keyword>
<feature type="region of interest" description="Disordered" evidence="1">
    <location>
        <begin position="1"/>
        <end position="62"/>
    </location>
</feature>
<proteinExistence type="predicted"/>
<organism evidence="4 5">
    <name type="scientific">Rhodovulum sulfidophilum</name>
    <name type="common">Rhodobacter sulfidophilus</name>
    <dbReference type="NCBI Taxonomy" id="35806"/>
    <lineage>
        <taxon>Bacteria</taxon>
        <taxon>Pseudomonadati</taxon>
        <taxon>Pseudomonadota</taxon>
        <taxon>Alphaproteobacteria</taxon>
        <taxon>Rhodobacterales</taxon>
        <taxon>Paracoccaceae</taxon>
        <taxon>Rhodovulum</taxon>
    </lineage>
</organism>
<dbReference type="GO" id="GO:0004386">
    <property type="term" value="F:helicase activity"/>
    <property type="evidence" value="ECO:0007669"/>
    <property type="project" value="UniProtKB-KW"/>
</dbReference>
<feature type="compositionally biased region" description="Pro residues" evidence="1">
    <location>
        <begin position="31"/>
        <end position="55"/>
    </location>
</feature>
<evidence type="ECO:0000259" key="3">
    <source>
        <dbReference type="Pfam" id="PF09297"/>
    </source>
</evidence>
<keyword evidence="4" id="KW-0378">Hydrolase</keyword>
<sequence length="422" mass="46004">MTTSDSGNPWTGIPRSGAAGPGANGAAPRNPWDPAPSRPPEPTRPPEPPRAPEPPAAGGATLEDHRFPCPACGAPMRFKPGTTALVCPHCGHDEPIPDARGAIPELDLRVAAEQAVPPGAMEEMRVVQCASCGAQVEFDSDVHAKVCPFCAAPIVTDTGVRRYIKPQAQLPFLLSEDDARGAMNKWLGRLWFAPSNLTAYARAGRAMDGIYVPYWTYDAETRTAYSGQRGTVYYETRPVTVTVNGRSQTQMQQVARVRWNPVQGRVARNFDDVLVLGSTSLPKRFTDGVAPWDLSALSSYEPRFLAGFRSEGYTVPVQDAYGEAKQVMDEVIRQDIRRDIGGDQQRIGAMETDVGALTFKHVLLPVWVAAYRYRGKTFRFVVNGRTGAVEGERPYSSVKIFLLVLAMVLAAAGFAWLQLSQN</sequence>
<gene>
    <name evidence="4" type="ORF">DI556_10230</name>
</gene>
<dbReference type="EMBL" id="QFPW01000006">
    <property type="protein sequence ID" value="PZQ49830.1"/>
    <property type="molecule type" value="Genomic_DNA"/>
</dbReference>
<evidence type="ECO:0000313" key="4">
    <source>
        <dbReference type="EMBL" id="PZQ49830.1"/>
    </source>
</evidence>
<comment type="caution">
    <text evidence="4">The sequence shown here is derived from an EMBL/GenBank/DDBJ whole genome shotgun (WGS) entry which is preliminary data.</text>
</comment>
<evidence type="ECO:0000256" key="1">
    <source>
        <dbReference type="SAM" id="MobiDB-lite"/>
    </source>
</evidence>
<keyword evidence="2" id="KW-0472">Membrane</keyword>
<dbReference type="InterPro" id="IPR015376">
    <property type="entry name" value="Znr_NADH_PPase"/>
</dbReference>
<reference evidence="4 5" key="1">
    <citation type="submission" date="2017-08" db="EMBL/GenBank/DDBJ databases">
        <title>Infants hospitalized years apart are colonized by the same room-sourced microbial strains.</title>
        <authorList>
            <person name="Brooks B."/>
            <person name="Olm M.R."/>
            <person name="Firek B.A."/>
            <person name="Baker R."/>
            <person name="Thomas B.C."/>
            <person name="Morowitz M.J."/>
            <person name="Banfield J.F."/>
        </authorList>
    </citation>
    <scope>NUCLEOTIDE SEQUENCE [LARGE SCALE GENOMIC DNA]</scope>
    <source>
        <strain evidence="4">S2_005_002_R2_34</strain>
    </source>
</reference>
<keyword evidence="4" id="KW-0067">ATP-binding</keyword>
<feature type="domain" description="Zinc ribbon NADH pyrophosphatase" evidence="3">
    <location>
        <begin position="65"/>
        <end position="92"/>
    </location>
</feature>
<evidence type="ECO:0000313" key="5">
    <source>
        <dbReference type="Proteomes" id="UP000249185"/>
    </source>
</evidence>